<keyword evidence="2" id="KW-1185">Reference proteome</keyword>
<evidence type="ECO:0000313" key="2">
    <source>
        <dbReference type="Proteomes" id="UP000253817"/>
    </source>
</evidence>
<gene>
    <name evidence="1" type="ORF">C1876_03740</name>
</gene>
<reference evidence="1 2" key="1">
    <citation type="journal article" date="2018" name="Elife">
        <title>Discovery and characterization of a prevalent human gut bacterial enzyme sufficient for the inactivation of a family of plant toxins.</title>
        <authorList>
            <person name="Koppel N."/>
            <person name="Bisanz J.E."/>
            <person name="Pandelia M.E."/>
            <person name="Turnbaugh P.J."/>
            <person name="Balskus E.P."/>
        </authorList>
    </citation>
    <scope>NUCLEOTIDE SEQUENCE [LARGE SCALE GENOMIC DNA]</scope>
    <source>
        <strain evidence="1 2">DSM 16107</strain>
    </source>
</reference>
<proteinExistence type="predicted"/>
<feature type="non-terminal residue" evidence="1">
    <location>
        <position position="55"/>
    </location>
</feature>
<organism evidence="1 2">
    <name type="scientific">Eggerthella sinensis</name>
    <dbReference type="NCBI Taxonomy" id="242230"/>
    <lineage>
        <taxon>Bacteria</taxon>
        <taxon>Bacillati</taxon>
        <taxon>Actinomycetota</taxon>
        <taxon>Coriobacteriia</taxon>
        <taxon>Eggerthellales</taxon>
        <taxon>Eggerthellaceae</taxon>
        <taxon>Eggerthella</taxon>
    </lineage>
</organism>
<evidence type="ECO:0000313" key="1">
    <source>
        <dbReference type="EMBL" id="RDB70830.1"/>
    </source>
</evidence>
<dbReference type="EMBL" id="PPTT01000004">
    <property type="protein sequence ID" value="RDB70830.1"/>
    <property type="molecule type" value="Genomic_DNA"/>
</dbReference>
<accession>A0ABX9HMA5</accession>
<sequence>MSDVGVWQVRAAAWELLALSLRYPDEVLGEAIASGEWEAAAAEIAEALGIGEGEE</sequence>
<name>A0ABX9HMA5_9ACTN</name>
<dbReference type="Proteomes" id="UP000253817">
    <property type="component" value="Unassembled WGS sequence"/>
</dbReference>
<comment type="caution">
    <text evidence="1">The sequence shown here is derived from an EMBL/GenBank/DDBJ whole genome shotgun (WGS) entry which is preliminary data.</text>
</comment>
<protein>
    <submittedName>
        <fullName evidence="1">Molecular chaperone TorD</fullName>
    </submittedName>
</protein>